<evidence type="ECO:0000313" key="2">
    <source>
        <dbReference type="Proteomes" id="UP000265520"/>
    </source>
</evidence>
<feature type="non-terminal residue" evidence="1">
    <location>
        <position position="71"/>
    </location>
</feature>
<name>A0A392S4K1_9FABA</name>
<dbReference type="Proteomes" id="UP000265520">
    <property type="component" value="Unassembled WGS sequence"/>
</dbReference>
<keyword evidence="2" id="KW-1185">Reference proteome</keyword>
<organism evidence="1 2">
    <name type="scientific">Trifolium medium</name>
    <dbReference type="NCBI Taxonomy" id="97028"/>
    <lineage>
        <taxon>Eukaryota</taxon>
        <taxon>Viridiplantae</taxon>
        <taxon>Streptophyta</taxon>
        <taxon>Embryophyta</taxon>
        <taxon>Tracheophyta</taxon>
        <taxon>Spermatophyta</taxon>
        <taxon>Magnoliopsida</taxon>
        <taxon>eudicotyledons</taxon>
        <taxon>Gunneridae</taxon>
        <taxon>Pentapetalae</taxon>
        <taxon>rosids</taxon>
        <taxon>fabids</taxon>
        <taxon>Fabales</taxon>
        <taxon>Fabaceae</taxon>
        <taxon>Papilionoideae</taxon>
        <taxon>50 kb inversion clade</taxon>
        <taxon>NPAAA clade</taxon>
        <taxon>Hologalegina</taxon>
        <taxon>IRL clade</taxon>
        <taxon>Trifolieae</taxon>
        <taxon>Trifolium</taxon>
    </lineage>
</organism>
<evidence type="ECO:0000313" key="1">
    <source>
        <dbReference type="EMBL" id="MCI43833.1"/>
    </source>
</evidence>
<reference evidence="1 2" key="1">
    <citation type="journal article" date="2018" name="Front. Plant Sci.">
        <title>Red Clover (Trifolium pratense) and Zigzag Clover (T. medium) - A Picture of Genomic Similarities and Differences.</title>
        <authorList>
            <person name="Dluhosova J."/>
            <person name="Istvanek J."/>
            <person name="Nedelnik J."/>
            <person name="Repkova J."/>
        </authorList>
    </citation>
    <scope>NUCLEOTIDE SEQUENCE [LARGE SCALE GENOMIC DNA]</scope>
    <source>
        <strain evidence="2">cv. 10/8</strain>
        <tissue evidence="1">Leaf</tissue>
    </source>
</reference>
<comment type="caution">
    <text evidence="1">The sequence shown here is derived from an EMBL/GenBank/DDBJ whole genome shotgun (WGS) entry which is preliminary data.</text>
</comment>
<dbReference type="AlphaFoldDB" id="A0A392S4K1"/>
<accession>A0A392S4K1</accession>
<protein>
    <submittedName>
        <fullName evidence="1">Uncharacterized protein</fullName>
    </submittedName>
</protein>
<proteinExistence type="predicted"/>
<sequence>MASRRSARLIERLVAESMLDLQNPVDGVLNPAQDVHNPAEGVVNAADDNHEANGQIIPGVAVINHEANFQI</sequence>
<dbReference type="EMBL" id="LXQA010322603">
    <property type="protein sequence ID" value="MCI43833.1"/>
    <property type="molecule type" value="Genomic_DNA"/>
</dbReference>